<reference evidence="2 3" key="1">
    <citation type="submission" date="2014-05" db="EMBL/GenBank/DDBJ databases">
        <title>Complete genome sequence of Corynebacterium marinum DSM 44953.</title>
        <authorList>
            <person name="Schaffert L."/>
            <person name="Albersmeier A."/>
            <person name="Kalinowski J."/>
            <person name="Ruckert C."/>
        </authorList>
    </citation>
    <scope>NUCLEOTIDE SEQUENCE [LARGE SCALE GENOMIC DNA]</scope>
    <source>
        <strain evidence="2 3">DSM 44953</strain>
    </source>
</reference>
<protein>
    <recommendedName>
        <fullName evidence="4">XRE family transcriptional regulator</fullName>
    </recommendedName>
</protein>
<feature type="compositionally biased region" description="Basic and acidic residues" evidence="1">
    <location>
        <begin position="8"/>
        <end position="17"/>
    </location>
</feature>
<sequence length="108" mass="12184">MSKPIGRPARETPRELFPDWPDTPVPDPVFEKLRQLTLNLRYVILESPMRGRGSVRSFAAEIDMNHAILQKALRGDSILDSMTIARLEVELGISLWPSPNELGFGDLE</sequence>
<accession>A0A0B6TV21</accession>
<dbReference type="AlphaFoldDB" id="A0A0B6TV21"/>
<evidence type="ECO:0000313" key="2">
    <source>
        <dbReference type="EMBL" id="AJK68596.1"/>
    </source>
</evidence>
<dbReference type="KEGG" id="cmq:B840_04885"/>
<dbReference type="EMBL" id="CP007790">
    <property type="protein sequence ID" value="AJK68596.1"/>
    <property type="molecule type" value="Genomic_DNA"/>
</dbReference>
<evidence type="ECO:0000256" key="1">
    <source>
        <dbReference type="SAM" id="MobiDB-lite"/>
    </source>
</evidence>
<name>A0A0B6TV21_9CORY</name>
<dbReference type="OrthoDB" id="4408411at2"/>
<gene>
    <name evidence="2" type="ORF">B840_04885</name>
</gene>
<keyword evidence="3" id="KW-1185">Reference proteome</keyword>
<feature type="region of interest" description="Disordered" evidence="1">
    <location>
        <begin position="1"/>
        <end position="20"/>
    </location>
</feature>
<evidence type="ECO:0008006" key="4">
    <source>
        <dbReference type="Google" id="ProtNLM"/>
    </source>
</evidence>
<dbReference type="Proteomes" id="UP000031928">
    <property type="component" value="Chromosome"/>
</dbReference>
<evidence type="ECO:0000313" key="3">
    <source>
        <dbReference type="Proteomes" id="UP000031928"/>
    </source>
</evidence>
<organism evidence="2 3">
    <name type="scientific">Corynebacterium marinum DSM 44953</name>
    <dbReference type="NCBI Taxonomy" id="1224162"/>
    <lineage>
        <taxon>Bacteria</taxon>
        <taxon>Bacillati</taxon>
        <taxon>Actinomycetota</taxon>
        <taxon>Actinomycetes</taxon>
        <taxon>Mycobacteriales</taxon>
        <taxon>Corynebacteriaceae</taxon>
        <taxon>Corynebacterium</taxon>
    </lineage>
</organism>
<dbReference type="STRING" id="1224162.B840_04885"/>
<dbReference type="HOGENOM" id="CLU_2192602_0_0_11"/>
<dbReference type="RefSeq" id="WP_042621202.1">
    <property type="nucleotide sequence ID" value="NZ_CP007790.1"/>
</dbReference>
<proteinExistence type="predicted"/>